<dbReference type="Proteomes" id="UP000294498">
    <property type="component" value="Unassembled WGS sequence"/>
</dbReference>
<sequence length="185" mass="20880">MRLSLFRGAPSLSIFSFQRGQADPGRCVRSLKAGRPAALKQIRSVFSDSLLYIATELMPKDTDKRRIAEIAFGAFQALWDHRESIQDPAGVKIFLNNTVMETCKRLNPAVDNRSAVMVTGFAEIARMMMEMEKALPKKYQRFYKMKFIMKLSDADIASELGLDNGEVQQYTAEVSAFMKALPKWG</sequence>
<protein>
    <submittedName>
        <fullName evidence="1">Uncharacterized protein</fullName>
    </submittedName>
</protein>
<reference evidence="1 2" key="1">
    <citation type="submission" date="2019-03" db="EMBL/GenBank/DDBJ databases">
        <title>Genomic Encyclopedia of Type Strains, Phase IV (KMG-IV): sequencing the most valuable type-strain genomes for metagenomic binning, comparative biology and taxonomic classification.</title>
        <authorList>
            <person name="Goeker M."/>
        </authorList>
    </citation>
    <scope>NUCLEOTIDE SEQUENCE [LARGE SCALE GENOMIC DNA]</scope>
    <source>
        <strain evidence="1 2">DSM 100059</strain>
    </source>
</reference>
<accession>A0A4V3GLG3</accession>
<keyword evidence="2" id="KW-1185">Reference proteome</keyword>
<dbReference type="AlphaFoldDB" id="A0A4V3GLG3"/>
<gene>
    <name evidence="1" type="ORF">EDB95_0402</name>
</gene>
<dbReference type="EMBL" id="SODV01000001">
    <property type="protein sequence ID" value="TDW99392.1"/>
    <property type="molecule type" value="Genomic_DNA"/>
</dbReference>
<evidence type="ECO:0000313" key="1">
    <source>
        <dbReference type="EMBL" id="TDW99392.1"/>
    </source>
</evidence>
<organism evidence="1 2">
    <name type="scientific">Dinghuibacter silviterrae</name>
    <dbReference type="NCBI Taxonomy" id="1539049"/>
    <lineage>
        <taxon>Bacteria</taxon>
        <taxon>Pseudomonadati</taxon>
        <taxon>Bacteroidota</taxon>
        <taxon>Chitinophagia</taxon>
        <taxon>Chitinophagales</taxon>
        <taxon>Chitinophagaceae</taxon>
        <taxon>Dinghuibacter</taxon>
    </lineage>
</organism>
<proteinExistence type="predicted"/>
<evidence type="ECO:0000313" key="2">
    <source>
        <dbReference type="Proteomes" id="UP000294498"/>
    </source>
</evidence>
<comment type="caution">
    <text evidence="1">The sequence shown here is derived from an EMBL/GenBank/DDBJ whole genome shotgun (WGS) entry which is preliminary data.</text>
</comment>
<name>A0A4V3GLG3_9BACT</name>